<proteinExistence type="predicted"/>
<keyword evidence="3" id="KW-1185">Reference proteome</keyword>
<protein>
    <submittedName>
        <fullName evidence="2">Uncharacterized protein</fullName>
    </submittedName>
</protein>
<sequence length="68" mass="7485">MKKVLVLICYNLGLWGILGFFATLLLGFLACCANLSEKLFYGFLIVFALSGLVTTIFCVSRGCKKITK</sequence>
<dbReference type="AlphaFoldDB" id="A0A399SZN7"/>
<gene>
    <name evidence="2" type="ORF">D1614_08235</name>
</gene>
<evidence type="ECO:0000256" key="1">
    <source>
        <dbReference type="SAM" id="Phobius"/>
    </source>
</evidence>
<keyword evidence="1" id="KW-0812">Transmembrane</keyword>
<evidence type="ECO:0000313" key="2">
    <source>
        <dbReference type="EMBL" id="RIJ49516.1"/>
    </source>
</evidence>
<reference evidence="2 3" key="1">
    <citation type="submission" date="2018-08" db="EMBL/GenBank/DDBJ databases">
        <title>Pallidiluteibacterium maritimus gen. nov., sp. nov., isolated from coastal sediment.</title>
        <authorList>
            <person name="Zhou L.Y."/>
        </authorList>
    </citation>
    <scope>NUCLEOTIDE SEQUENCE [LARGE SCALE GENOMIC DNA]</scope>
    <source>
        <strain evidence="2 3">XSD2</strain>
    </source>
</reference>
<dbReference type="PROSITE" id="PS51257">
    <property type="entry name" value="PROKAR_LIPOPROTEIN"/>
    <property type="match status" value="1"/>
</dbReference>
<keyword evidence="1" id="KW-1133">Transmembrane helix</keyword>
<keyword evidence="1" id="KW-0472">Membrane</keyword>
<organism evidence="2 3">
    <name type="scientific">Maribellus luteus</name>
    <dbReference type="NCBI Taxonomy" id="2305463"/>
    <lineage>
        <taxon>Bacteria</taxon>
        <taxon>Pseudomonadati</taxon>
        <taxon>Bacteroidota</taxon>
        <taxon>Bacteroidia</taxon>
        <taxon>Marinilabiliales</taxon>
        <taxon>Prolixibacteraceae</taxon>
        <taxon>Maribellus</taxon>
    </lineage>
</organism>
<comment type="caution">
    <text evidence="2">The sequence shown here is derived from an EMBL/GenBank/DDBJ whole genome shotgun (WGS) entry which is preliminary data.</text>
</comment>
<feature type="transmembrane region" description="Helical" evidence="1">
    <location>
        <begin position="7"/>
        <end position="28"/>
    </location>
</feature>
<feature type="transmembrane region" description="Helical" evidence="1">
    <location>
        <begin position="40"/>
        <end position="59"/>
    </location>
</feature>
<evidence type="ECO:0000313" key="3">
    <source>
        <dbReference type="Proteomes" id="UP000265926"/>
    </source>
</evidence>
<dbReference type="Proteomes" id="UP000265926">
    <property type="component" value="Unassembled WGS sequence"/>
</dbReference>
<dbReference type="EMBL" id="QWGR01000003">
    <property type="protein sequence ID" value="RIJ49516.1"/>
    <property type="molecule type" value="Genomic_DNA"/>
</dbReference>
<dbReference type="RefSeq" id="WP_119437402.1">
    <property type="nucleotide sequence ID" value="NZ_QWGR01000003.1"/>
</dbReference>
<name>A0A399SZN7_9BACT</name>
<accession>A0A399SZN7</accession>